<dbReference type="EMBL" id="BAAAEJ010000003">
    <property type="protein sequence ID" value="GAA0386332.1"/>
    <property type="molecule type" value="Genomic_DNA"/>
</dbReference>
<dbReference type="Gene3D" id="3.40.30.10">
    <property type="entry name" value="Glutaredoxin"/>
    <property type="match status" value="1"/>
</dbReference>
<evidence type="ECO:0000313" key="8">
    <source>
        <dbReference type="Proteomes" id="UP001500791"/>
    </source>
</evidence>
<keyword evidence="4" id="KW-0676">Redox-active center</keyword>
<keyword evidence="3" id="KW-1015">Disulfide bond</keyword>
<feature type="transmembrane region" description="Helical" evidence="5">
    <location>
        <begin position="16"/>
        <end position="33"/>
    </location>
</feature>
<keyword evidence="5" id="KW-0812">Transmembrane</keyword>
<dbReference type="Pfam" id="PF01790">
    <property type="entry name" value="LGT"/>
    <property type="match status" value="1"/>
</dbReference>
<dbReference type="RefSeq" id="WP_167173923.1">
    <property type="nucleotide sequence ID" value="NZ_BAAAEJ010000003.1"/>
</dbReference>
<dbReference type="PANTHER" id="PTHR42852">
    <property type="entry name" value="THIOL:DISULFIDE INTERCHANGE PROTEIN DSBE"/>
    <property type="match status" value="1"/>
</dbReference>
<dbReference type="SUPFAM" id="SSF52833">
    <property type="entry name" value="Thioredoxin-like"/>
    <property type="match status" value="1"/>
</dbReference>
<dbReference type="InterPro" id="IPR013740">
    <property type="entry name" value="Redoxin"/>
</dbReference>
<sequence>MNALQLGPLVLSGERFAIIAGVFVFMIGTGLLASRVSERFNLWSTVVVFAGLAAARLGHVAGNWQYFHDDPLRILAVWQGGFQWVWVVPVLLVAGIVLLKTTTERAWAIAPAGVSAFVFTLIYQLASATEPMPAPHIALEPLDGPAVILAQGDGRPTVINLWASWCAPCRREMPALEQAEQANPDVRFVMVNQGEGRQKVQDFLETEGITMQHVLLDQGMQVQRHYRTVGLPVTLFLNADGTLRHAHVGEIAPEQIAKQIARLK</sequence>
<evidence type="ECO:0000256" key="4">
    <source>
        <dbReference type="ARBA" id="ARBA00023284"/>
    </source>
</evidence>
<keyword evidence="5" id="KW-0472">Membrane</keyword>
<keyword evidence="2" id="KW-0201">Cytochrome c-type biogenesis</keyword>
<evidence type="ECO:0000256" key="2">
    <source>
        <dbReference type="ARBA" id="ARBA00022748"/>
    </source>
</evidence>
<evidence type="ECO:0000313" key="7">
    <source>
        <dbReference type="EMBL" id="GAA0386332.1"/>
    </source>
</evidence>
<comment type="caution">
    <text evidence="7">The sequence shown here is derived from an EMBL/GenBank/DDBJ whole genome shotgun (WGS) entry which is preliminary data.</text>
</comment>
<evidence type="ECO:0000256" key="1">
    <source>
        <dbReference type="ARBA" id="ARBA00004196"/>
    </source>
</evidence>
<evidence type="ECO:0000259" key="6">
    <source>
        <dbReference type="PROSITE" id="PS51352"/>
    </source>
</evidence>
<dbReference type="InterPro" id="IPR001640">
    <property type="entry name" value="Lgt"/>
</dbReference>
<dbReference type="PROSITE" id="PS00194">
    <property type="entry name" value="THIOREDOXIN_1"/>
    <property type="match status" value="1"/>
</dbReference>
<comment type="subcellular location">
    <subcellularLocation>
        <location evidence="1">Cell envelope</location>
    </subcellularLocation>
</comment>
<protein>
    <submittedName>
        <fullName evidence="7">TlpA disulfide reductase family protein</fullName>
    </submittedName>
</protein>
<dbReference type="InterPro" id="IPR050553">
    <property type="entry name" value="Thioredoxin_ResA/DsbE_sf"/>
</dbReference>
<reference evidence="7 8" key="1">
    <citation type="journal article" date="2019" name="Int. J. Syst. Evol. Microbiol.">
        <title>The Global Catalogue of Microorganisms (GCM) 10K type strain sequencing project: providing services to taxonomists for standard genome sequencing and annotation.</title>
        <authorList>
            <consortium name="The Broad Institute Genomics Platform"/>
            <consortium name="The Broad Institute Genome Sequencing Center for Infectious Disease"/>
            <person name="Wu L."/>
            <person name="Ma J."/>
        </authorList>
    </citation>
    <scope>NUCLEOTIDE SEQUENCE [LARGE SCALE GENOMIC DNA]</scope>
    <source>
        <strain evidence="7 8">JCM 13476</strain>
    </source>
</reference>
<dbReference type="Pfam" id="PF08534">
    <property type="entry name" value="Redoxin"/>
    <property type="match status" value="1"/>
</dbReference>
<feature type="domain" description="Thioredoxin" evidence="6">
    <location>
        <begin position="128"/>
        <end position="264"/>
    </location>
</feature>
<dbReference type="PANTHER" id="PTHR42852:SF6">
    <property type="entry name" value="THIOL:DISULFIDE INTERCHANGE PROTEIN DSBE"/>
    <property type="match status" value="1"/>
</dbReference>
<evidence type="ECO:0000256" key="3">
    <source>
        <dbReference type="ARBA" id="ARBA00023157"/>
    </source>
</evidence>
<dbReference type="CDD" id="cd02966">
    <property type="entry name" value="TlpA_like_family"/>
    <property type="match status" value="1"/>
</dbReference>
<dbReference type="InterPro" id="IPR036249">
    <property type="entry name" value="Thioredoxin-like_sf"/>
</dbReference>
<keyword evidence="8" id="KW-1185">Reference proteome</keyword>
<feature type="transmembrane region" description="Helical" evidence="5">
    <location>
        <begin position="40"/>
        <end position="61"/>
    </location>
</feature>
<dbReference type="InterPro" id="IPR013766">
    <property type="entry name" value="Thioredoxin_domain"/>
</dbReference>
<dbReference type="InterPro" id="IPR017937">
    <property type="entry name" value="Thioredoxin_CS"/>
</dbReference>
<feature type="transmembrane region" description="Helical" evidence="5">
    <location>
        <begin position="81"/>
        <end position="99"/>
    </location>
</feature>
<gene>
    <name evidence="7" type="ORF">GCM10009093_11490</name>
</gene>
<dbReference type="Proteomes" id="UP001500791">
    <property type="component" value="Unassembled WGS sequence"/>
</dbReference>
<feature type="transmembrane region" description="Helical" evidence="5">
    <location>
        <begin position="106"/>
        <end position="126"/>
    </location>
</feature>
<accession>A0ABN0Y8L2</accession>
<organism evidence="7 8">
    <name type="scientific">Brevundimonas terrae</name>
    <dbReference type="NCBI Taxonomy" id="363631"/>
    <lineage>
        <taxon>Bacteria</taxon>
        <taxon>Pseudomonadati</taxon>
        <taxon>Pseudomonadota</taxon>
        <taxon>Alphaproteobacteria</taxon>
        <taxon>Caulobacterales</taxon>
        <taxon>Caulobacteraceae</taxon>
        <taxon>Brevundimonas</taxon>
    </lineage>
</organism>
<evidence type="ECO:0000256" key="5">
    <source>
        <dbReference type="SAM" id="Phobius"/>
    </source>
</evidence>
<keyword evidence="5" id="KW-1133">Transmembrane helix</keyword>
<name>A0ABN0Y8L2_9CAUL</name>
<dbReference type="PROSITE" id="PS51352">
    <property type="entry name" value="THIOREDOXIN_2"/>
    <property type="match status" value="1"/>
</dbReference>
<proteinExistence type="predicted"/>